<dbReference type="OrthoDB" id="1461976at2759"/>
<evidence type="ECO:0000256" key="1">
    <source>
        <dbReference type="ARBA" id="ARBA00004370"/>
    </source>
</evidence>
<feature type="transmembrane region" description="Helical" evidence="6">
    <location>
        <begin position="98"/>
        <end position="116"/>
    </location>
</feature>
<sequence length="595" mass="68006">MGAGGRMSAVEGVHSERLPNTMDYTEKDLVRAHRRFPAEKPPFTLGDVKRAIPPHCFERSILRSFSYVAWDLALFATLFYVAFTFLPSLPSTVQLLAWPLYWAAQGSLLTAVWILGHECGHNAFSRYALLDDVVGMVLHSALLIPYFSWKYSHRHHHSNTNNIELDQVWVPKTKTKISWMATYMNNPVGRLIGWLVALTMGAGGRMSAVEGVRSECLPNTHDYTKKDLVRAHHRFPAEKPPFTLGDVKRAIPPHCFERSILRSFSYVAWDLALSATLFYVAFTFLPSLPCTVQLLAWPLYWAAQGSLLTAVWILGHECGHNAFSRYVLLDDVVGMVLHSALLIPYFSWKYSHRHHHSNTNNIELDQVWVPKTKTKISWMATYMNNPVGRLIGWLVALTVGWPLYLAFNIESRHYDRFASHYDPNGPIYNDRERIQVLISDVGVVAMVALLCKLSFTYTLGCVVRLYVLPWMVANAFIVVTSYLQHTHPELPHYDSSEWEWLKGALGTVDRDFGAVLNVVLHNFSETHVVHHLFSKMPHYHAMEATAAIKPILGEYYQMDRTPVLKAMWREANECIFVEPDEGSKRKGIFWYSNKL</sequence>
<dbReference type="Proteomes" id="UP000652761">
    <property type="component" value="Unassembled WGS sequence"/>
</dbReference>
<dbReference type="PANTHER" id="PTHR32100">
    <property type="entry name" value="OMEGA-6 FATTY ACID DESATURASE, CHLOROPLASTIC"/>
    <property type="match status" value="1"/>
</dbReference>
<feature type="transmembrane region" description="Helical" evidence="6">
    <location>
        <begin position="297"/>
        <end position="315"/>
    </location>
</feature>
<evidence type="ECO:0000256" key="6">
    <source>
        <dbReference type="SAM" id="Phobius"/>
    </source>
</evidence>
<dbReference type="GO" id="GO:0016020">
    <property type="term" value="C:membrane"/>
    <property type="evidence" value="ECO:0007669"/>
    <property type="project" value="UniProtKB-SubCell"/>
</dbReference>
<evidence type="ECO:0000313" key="9">
    <source>
        <dbReference type="EMBL" id="MQM18715.1"/>
    </source>
</evidence>
<feature type="domain" description="Fatty acid desaturase N-terminal" evidence="8">
    <location>
        <begin position="32"/>
        <end position="75"/>
    </location>
</feature>
<dbReference type="GO" id="GO:0006629">
    <property type="term" value="P:lipid metabolic process"/>
    <property type="evidence" value="ECO:0007669"/>
    <property type="project" value="InterPro"/>
</dbReference>
<feature type="transmembrane region" description="Helical" evidence="6">
    <location>
        <begin position="390"/>
        <end position="407"/>
    </location>
</feature>
<dbReference type="AlphaFoldDB" id="A0A843XHV2"/>
<evidence type="ECO:0000259" key="7">
    <source>
        <dbReference type="Pfam" id="PF00487"/>
    </source>
</evidence>
<evidence type="ECO:0000256" key="3">
    <source>
        <dbReference type="ARBA" id="ARBA00009295"/>
    </source>
</evidence>
<comment type="similarity">
    <text evidence="3">Belongs to the fatty acid desaturase type 1 family.</text>
</comment>
<evidence type="ECO:0000256" key="2">
    <source>
        <dbReference type="ARBA" id="ARBA00005189"/>
    </source>
</evidence>
<proteinExistence type="inferred from homology"/>
<comment type="pathway">
    <text evidence="2">Lipid metabolism.</text>
</comment>
<keyword evidence="5 6" id="KW-0472">Membrane</keyword>
<feature type="transmembrane region" description="Helical" evidence="6">
    <location>
        <begin position="128"/>
        <end position="149"/>
    </location>
</feature>
<protein>
    <submittedName>
        <fullName evidence="9">Uncharacterized protein</fullName>
    </submittedName>
</protein>
<dbReference type="InterPro" id="IPR005804">
    <property type="entry name" value="FA_desaturase_dom"/>
</dbReference>
<evidence type="ECO:0000256" key="4">
    <source>
        <dbReference type="ARBA" id="ARBA00023002"/>
    </source>
</evidence>
<dbReference type="Pfam" id="PF11960">
    <property type="entry name" value="DUF3474"/>
    <property type="match status" value="2"/>
</dbReference>
<feature type="transmembrane region" description="Helical" evidence="6">
    <location>
        <begin position="436"/>
        <end position="457"/>
    </location>
</feature>
<accession>A0A843XHV2</accession>
<comment type="subcellular location">
    <subcellularLocation>
        <location evidence="1">Membrane</location>
    </subcellularLocation>
</comment>
<name>A0A843XHV2_COLES</name>
<feature type="domain" description="Fatty acid desaturase N-terminal" evidence="8">
    <location>
        <begin position="230"/>
        <end position="273"/>
    </location>
</feature>
<dbReference type="Pfam" id="PF00487">
    <property type="entry name" value="FA_desaturase"/>
    <property type="match status" value="2"/>
</dbReference>
<reference evidence="9" key="1">
    <citation type="submission" date="2017-07" db="EMBL/GenBank/DDBJ databases">
        <title>Taro Niue Genome Assembly and Annotation.</title>
        <authorList>
            <person name="Atibalentja N."/>
            <person name="Keating K."/>
            <person name="Fields C.J."/>
        </authorList>
    </citation>
    <scope>NUCLEOTIDE SEQUENCE</scope>
    <source>
        <strain evidence="9">Niue_2</strain>
        <tissue evidence="9">Leaf</tissue>
    </source>
</reference>
<feature type="transmembrane region" description="Helical" evidence="6">
    <location>
        <begin position="67"/>
        <end position="86"/>
    </location>
</feature>
<evidence type="ECO:0000256" key="5">
    <source>
        <dbReference type="ARBA" id="ARBA00023136"/>
    </source>
</evidence>
<keyword evidence="6" id="KW-0812">Transmembrane</keyword>
<keyword evidence="4" id="KW-0560">Oxidoreductase</keyword>
<dbReference type="CDD" id="cd03507">
    <property type="entry name" value="Delta12-FADS-like"/>
    <property type="match status" value="1"/>
</dbReference>
<gene>
    <name evidence="9" type="ORF">Taro_051712</name>
</gene>
<dbReference type="InterPro" id="IPR012171">
    <property type="entry name" value="Fatty_acid_desaturase"/>
</dbReference>
<evidence type="ECO:0000259" key="8">
    <source>
        <dbReference type="Pfam" id="PF11960"/>
    </source>
</evidence>
<comment type="caution">
    <text evidence="9">The sequence shown here is derived from an EMBL/GenBank/DDBJ whole genome shotgun (WGS) entry which is preliminary data.</text>
</comment>
<keyword evidence="6" id="KW-1133">Transmembrane helix</keyword>
<dbReference type="GO" id="GO:0016717">
    <property type="term" value="F:oxidoreductase activity, acting on paired donors, with oxidation of a pair of donors resulting in the reduction of molecular oxygen to two molecules of water"/>
    <property type="evidence" value="ECO:0007669"/>
    <property type="project" value="InterPro"/>
</dbReference>
<dbReference type="EMBL" id="NMUH01008393">
    <property type="protein sequence ID" value="MQM18715.1"/>
    <property type="molecule type" value="Genomic_DNA"/>
</dbReference>
<feature type="domain" description="Fatty acid desaturase" evidence="7">
    <location>
        <begin position="296"/>
        <end position="557"/>
    </location>
</feature>
<keyword evidence="10" id="KW-1185">Reference proteome</keyword>
<evidence type="ECO:0000313" key="10">
    <source>
        <dbReference type="Proteomes" id="UP000652761"/>
    </source>
</evidence>
<organism evidence="9 10">
    <name type="scientific">Colocasia esculenta</name>
    <name type="common">Wild taro</name>
    <name type="synonym">Arum esculentum</name>
    <dbReference type="NCBI Taxonomy" id="4460"/>
    <lineage>
        <taxon>Eukaryota</taxon>
        <taxon>Viridiplantae</taxon>
        <taxon>Streptophyta</taxon>
        <taxon>Embryophyta</taxon>
        <taxon>Tracheophyta</taxon>
        <taxon>Spermatophyta</taxon>
        <taxon>Magnoliopsida</taxon>
        <taxon>Liliopsida</taxon>
        <taxon>Araceae</taxon>
        <taxon>Aroideae</taxon>
        <taxon>Colocasieae</taxon>
        <taxon>Colocasia</taxon>
    </lineage>
</organism>
<feature type="transmembrane region" description="Helical" evidence="6">
    <location>
        <begin position="266"/>
        <end position="285"/>
    </location>
</feature>
<feature type="transmembrane region" description="Helical" evidence="6">
    <location>
        <begin position="327"/>
        <end position="348"/>
    </location>
</feature>
<dbReference type="InterPro" id="IPR021863">
    <property type="entry name" value="FAS_N"/>
</dbReference>
<feature type="domain" description="Fatty acid desaturase" evidence="7">
    <location>
        <begin position="97"/>
        <end position="202"/>
    </location>
</feature>